<keyword evidence="2" id="KW-1185">Reference proteome</keyword>
<dbReference type="STRING" id="686624.SAMN04488242_2727"/>
<evidence type="ECO:0008006" key="3">
    <source>
        <dbReference type="Google" id="ProtNLM"/>
    </source>
</evidence>
<proteinExistence type="predicted"/>
<dbReference type="Proteomes" id="UP000199475">
    <property type="component" value="Unassembled WGS sequence"/>
</dbReference>
<dbReference type="AlphaFoldDB" id="A0A1G9MN13"/>
<evidence type="ECO:0000313" key="2">
    <source>
        <dbReference type="Proteomes" id="UP000199475"/>
    </source>
</evidence>
<gene>
    <name evidence="1" type="ORF">SAMN04488242_2727</name>
</gene>
<dbReference type="RefSeq" id="WP_093253197.1">
    <property type="nucleotide sequence ID" value="NZ_FNGP01000005.1"/>
</dbReference>
<protein>
    <recommendedName>
        <fullName evidence="3">PPE family protein</fullName>
    </recommendedName>
</protein>
<dbReference type="EMBL" id="FNGP01000005">
    <property type="protein sequence ID" value="SDL75411.1"/>
    <property type="molecule type" value="Genomic_DNA"/>
</dbReference>
<accession>A0A1G9MN13</accession>
<name>A0A1G9MN13_9ACTN</name>
<dbReference type="OrthoDB" id="9912810at2"/>
<reference evidence="1 2" key="1">
    <citation type="submission" date="2016-10" db="EMBL/GenBank/DDBJ databases">
        <authorList>
            <person name="de Groot N.N."/>
        </authorList>
    </citation>
    <scope>NUCLEOTIDE SEQUENCE [LARGE SCALE GENOMIC DNA]</scope>
    <source>
        <strain evidence="1 2">CGMCC 1.9159</strain>
    </source>
</reference>
<evidence type="ECO:0000313" key="1">
    <source>
        <dbReference type="EMBL" id="SDL75411.1"/>
    </source>
</evidence>
<sequence length="252" mass="26933">MNEYAGIQADAAKIDQLVNTAFAFDLIEMQLTIAASAALLFPMPGLAAAMAAGPRIHAAKAECDAATATIHRVTDGWLAKSSESLRLLAENERRWSEMAKEAESIGEQIRATQGLSRDSFWTGDAAEQKQAFGEDLRRRHVQLTEAMAKMPGTLSGAEQLTRMIFMLVGSTLKQTVLGGGTMAMRAPFPRPAGFGLCTRTPMLAGLLRGKAAYLEAVASGFPWKPQEFALTASMVGVSQQINASRGRGRTGG</sequence>
<organism evidence="1 2">
    <name type="scientific">Tessaracoccus oleiagri</name>
    <dbReference type="NCBI Taxonomy" id="686624"/>
    <lineage>
        <taxon>Bacteria</taxon>
        <taxon>Bacillati</taxon>
        <taxon>Actinomycetota</taxon>
        <taxon>Actinomycetes</taxon>
        <taxon>Propionibacteriales</taxon>
        <taxon>Propionibacteriaceae</taxon>
        <taxon>Tessaracoccus</taxon>
    </lineage>
</organism>